<dbReference type="GO" id="GO:0071949">
    <property type="term" value="F:FAD binding"/>
    <property type="evidence" value="ECO:0007669"/>
    <property type="project" value="InterPro"/>
</dbReference>
<feature type="domain" description="FAD-binding" evidence="4">
    <location>
        <begin position="11"/>
        <end position="345"/>
    </location>
</feature>
<dbReference type="RefSeq" id="WP_067366992.1">
    <property type="nucleotide sequence ID" value="NZ_JBIUBN010000005.1"/>
</dbReference>
<dbReference type="PRINTS" id="PR00420">
    <property type="entry name" value="RNGMNOXGNASE"/>
</dbReference>
<keyword evidence="3" id="KW-0812">Transmembrane</keyword>
<evidence type="ECO:0000256" key="1">
    <source>
        <dbReference type="ARBA" id="ARBA00023002"/>
    </source>
</evidence>
<dbReference type="GO" id="GO:0004497">
    <property type="term" value="F:monooxygenase activity"/>
    <property type="evidence" value="ECO:0007669"/>
    <property type="project" value="UniProtKB-KW"/>
</dbReference>
<dbReference type="EMBL" id="LRQV01000058">
    <property type="protein sequence ID" value="KXK60811.1"/>
    <property type="molecule type" value="Genomic_DNA"/>
</dbReference>
<evidence type="ECO:0000313" key="6">
    <source>
        <dbReference type="Proteomes" id="UP000070620"/>
    </source>
</evidence>
<dbReference type="PANTHER" id="PTHR13789:SF309">
    <property type="entry name" value="PUTATIVE (AFU_ORTHOLOGUE AFUA_6G14510)-RELATED"/>
    <property type="match status" value="1"/>
</dbReference>
<feature type="transmembrane region" description="Helical" evidence="3">
    <location>
        <begin position="12"/>
        <end position="28"/>
    </location>
</feature>
<gene>
    <name evidence="5" type="ORF">AWW66_16930</name>
</gene>
<proteinExistence type="predicted"/>
<keyword evidence="6" id="KW-1185">Reference proteome</keyword>
<dbReference type="InterPro" id="IPR036188">
    <property type="entry name" value="FAD/NAD-bd_sf"/>
</dbReference>
<evidence type="ECO:0000259" key="4">
    <source>
        <dbReference type="Pfam" id="PF01494"/>
    </source>
</evidence>
<evidence type="ECO:0000256" key="3">
    <source>
        <dbReference type="SAM" id="Phobius"/>
    </source>
</evidence>
<sequence>MTHRHRADPKRVLVIGCGIAGPVLAMFLKRAGHVPVIHEGRPAPDDEAGAFLNLAPNGAAVLRTLDLDRVVLGYGTPTTRMHFQNHRGRRLGLNPERTTLIKRGLLNRALREAAVDAGVPVEYGRRLVDVRQGGDGVTAVFADGTSAEGDLLVGCDGIHSRTRRAVFPEAPEARYTGVVDCGGFTRTPAAGPPDGVMRMTFGRRGFFGYQVADSGEVYWFANQAEREEPDRGRLAAVPDRQWRDELLTRHDRDHAPIAEILRSTTGPIGRWPIHDLPSLPRWHHGRVCLVGDAAHATSPHVGQGASLALEDAVVLAKCLRDVPATGAAFATFENLRRGRVERLVKAAQRTGNQKVPATALGRAARDVVLPLFLRLGVRATEPVYRYRVDWDEPVTDKARV</sequence>
<reference evidence="5 6" key="1">
    <citation type="submission" date="2016-01" db="EMBL/GenBank/DDBJ databases">
        <title>Whole genome sequence and analysis of Micromonospora rosaria DSM 803, which can produce antibacterial substance rosamicin.</title>
        <authorList>
            <person name="Yang H."/>
            <person name="He X."/>
            <person name="Zhu D."/>
        </authorList>
    </citation>
    <scope>NUCLEOTIDE SEQUENCE [LARGE SCALE GENOMIC DNA]</scope>
    <source>
        <strain evidence="5 6">DSM 803</strain>
    </source>
</reference>
<comment type="caution">
    <text evidence="5">The sequence shown here is derived from an EMBL/GenBank/DDBJ whole genome shotgun (WGS) entry which is preliminary data.</text>
</comment>
<dbReference type="InterPro" id="IPR050493">
    <property type="entry name" value="FAD-dep_Monooxygenase_BioMet"/>
</dbReference>
<keyword evidence="3" id="KW-1133">Transmembrane helix</keyword>
<dbReference type="InterPro" id="IPR002938">
    <property type="entry name" value="FAD-bd"/>
</dbReference>
<dbReference type="Pfam" id="PF01494">
    <property type="entry name" value="FAD_binding_3"/>
    <property type="match status" value="1"/>
</dbReference>
<dbReference type="PANTHER" id="PTHR13789">
    <property type="entry name" value="MONOOXYGENASE"/>
    <property type="match status" value="1"/>
</dbReference>
<keyword evidence="2 5" id="KW-0503">Monooxygenase</keyword>
<keyword evidence="1" id="KW-0560">Oxidoreductase</keyword>
<accession>A0A136PQW4</accession>
<dbReference type="Proteomes" id="UP000070620">
    <property type="component" value="Unassembled WGS sequence"/>
</dbReference>
<dbReference type="SUPFAM" id="SSF51905">
    <property type="entry name" value="FAD/NAD(P)-binding domain"/>
    <property type="match status" value="1"/>
</dbReference>
<dbReference type="Gene3D" id="3.50.50.60">
    <property type="entry name" value="FAD/NAD(P)-binding domain"/>
    <property type="match status" value="1"/>
</dbReference>
<evidence type="ECO:0000313" key="5">
    <source>
        <dbReference type="EMBL" id="KXK60811.1"/>
    </source>
</evidence>
<evidence type="ECO:0000256" key="2">
    <source>
        <dbReference type="ARBA" id="ARBA00023033"/>
    </source>
</evidence>
<protein>
    <submittedName>
        <fullName evidence="5">FAD-binding monooxygenase</fullName>
    </submittedName>
</protein>
<keyword evidence="3" id="KW-0472">Membrane</keyword>
<name>A0A136PQW4_9ACTN</name>
<organism evidence="5 6">
    <name type="scientific">Micromonospora rosaria</name>
    <dbReference type="NCBI Taxonomy" id="47874"/>
    <lineage>
        <taxon>Bacteria</taxon>
        <taxon>Bacillati</taxon>
        <taxon>Actinomycetota</taxon>
        <taxon>Actinomycetes</taxon>
        <taxon>Micromonosporales</taxon>
        <taxon>Micromonosporaceae</taxon>
        <taxon>Micromonospora</taxon>
    </lineage>
</organism>
<dbReference type="OrthoDB" id="9782160at2"/>
<dbReference type="AlphaFoldDB" id="A0A136PQW4"/>